<evidence type="ECO:0000256" key="1">
    <source>
        <dbReference type="ARBA" id="ARBA00022737"/>
    </source>
</evidence>
<dbReference type="Pfam" id="PF12796">
    <property type="entry name" value="Ank_2"/>
    <property type="match status" value="3"/>
</dbReference>
<keyword evidence="1" id="KW-0677">Repeat</keyword>
<protein>
    <submittedName>
        <fullName evidence="4">Ankyrin repeat domain-containing protein</fullName>
    </submittedName>
</protein>
<proteinExistence type="predicted"/>
<accession>A0ABY4Y6R1</accession>
<evidence type="ECO:0000313" key="4">
    <source>
        <dbReference type="EMBL" id="USQ13320.1"/>
    </source>
</evidence>
<dbReference type="PANTHER" id="PTHR24198">
    <property type="entry name" value="ANKYRIN REPEAT AND PROTEIN KINASE DOMAIN-CONTAINING PROTEIN"/>
    <property type="match status" value="1"/>
</dbReference>
<feature type="repeat" description="ANK" evidence="3">
    <location>
        <begin position="375"/>
        <end position="398"/>
    </location>
</feature>
<feature type="repeat" description="ANK" evidence="3">
    <location>
        <begin position="477"/>
        <end position="514"/>
    </location>
</feature>
<gene>
    <name evidence="4" type="ORF">J2N86_11585</name>
</gene>
<reference evidence="4" key="1">
    <citation type="submission" date="2021-03" db="EMBL/GenBank/DDBJ databases">
        <title>Legionella lytica PCM 2298.</title>
        <authorList>
            <person name="Koper P."/>
        </authorList>
    </citation>
    <scope>NUCLEOTIDE SEQUENCE</scope>
    <source>
        <strain evidence="4">PCM 2298</strain>
    </source>
</reference>
<dbReference type="EMBL" id="CP071527">
    <property type="protein sequence ID" value="USQ13320.1"/>
    <property type="molecule type" value="Genomic_DNA"/>
</dbReference>
<dbReference type="Proteomes" id="UP001057474">
    <property type="component" value="Chromosome"/>
</dbReference>
<dbReference type="PRINTS" id="PR01415">
    <property type="entry name" value="ANKYRIN"/>
</dbReference>
<organism evidence="4 5">
    <name type="scientific">Legionella lytica</name>
    <dbReference type="NCBI Taxonomy" id="96232"/>
    <lineage>
        <taxon>Bacteria</taxon>
        <taxon>Pseudomonadati</taxon>
        <taxon>Pseudomonadota</taxon>
        <taxon>Gammaproteobacteria</taxon>
        <taxon>Legionellales</taxon>
        <taxon>Legionellaceae</taxon>
        <taxon>Legionella</taxon>
    </lineage>
</organism>
<dbReference type="SUPFAM" id="SSF48403">
    <property type="entry name" value="Ankyrin repeat"/>
    <property type="match status" value="1"/>
</dbReference>
<name>A0ABY4Y6R1_9GAMM</name>
<dbReference type="RefSeq" id="WP_252579621.1">
    <property type="nucleotide sequence ID" value="NZ_CP071527.1"/>
</dbReference>
<sequence>MAKLTHRDLYRLGKLLDYQLSENGLCHGFTLMLIQAILAEDEQNFFKRLDFIASYNPDFHKLKEDLEKAKEKIQSTQDQPVDEESEKLLEILAFFDGLELYLVPAYHPEFFEQAASQEDIDTIYSLIRPERLKDTELTHLLNKPYACDKQNLKNYLNDLADIFNNMNTSPPILLRNIDHSICLKYNQKNSSWLYVDINDFERDLKNAAYFRNLSSEELSENIFKSFAPEQYPHVVINVEILANKANLILKSALEDWHAKHPITTEQAKMLDHFNTGLLFLACRHGHLNVVQDLLKHPDAMINTKTPKEETPLLIACAKGHLEIVRKLLAHPQTEVNASNLKKQTPLSFACAKKYTGIIQAVLKHPQTLVNEANNEGEAPLHRACQHNDSDTVQALLDHKLIDVNLAVADQGKKTPLYIACGYGHQEIVQKLIDRDDILVDQGEAEGITPLCAASSLGFVEIACILLKKANVNQPSNAGNTPLHYACASLPNSEENKQVIQLLLEHGANLTAQNHTEETAIDVALDMENTTALYILLQFTKEKGLAPGKVMSTDTFEALEDWIQENIPDFINYMRHFNQQEKVSELSFFNHAVDTEVVYDTAYDNSNRAPK</sequence>
<keyword evidence="5" id="KW-1185">Reference proteome</keyword>
<dbReference type="SMART" id="SM00248">
    <property type="entry name" value="ANK"/>
    <property type="match status" value="7"/>
</dbReference>
<dbReference type="PROSITE" id="PS50088">
    <property type="entry name" value="ANK_REPEAT"/>
    <property type="match status" value="2"/>
</dbReference>
<dbReference type="PANTHER" id="PTHR24198:SF165">
    <property type="entry name" value="ANKYRIN REPEAT-CONTAINING PROTEIN-RELATED"/>
    <property type="match status" value="1"/>
</dbReference>
<evidence type="ECO:0000256" key="3">
    <source>
        <dbReference type="PROSITE-ProRule" id="PRU00023"/>
    </source>
</evidence>
<dbReference type="Gene3D" id="1.25.40.20">
    <property type="entry name" value="Ankyrin repeat-containing domain"/>
    <property type="match status" value="2"/>
</dbReference>
<evidence type="ECO:0000313" key="5">
    <source>
        <dbReference type="Proteomes" id="UP001057474"/>
    </source>
</evidence>
<dbReference type="PROSITE" id="PS50297">
    <property type="entry name" value="ANK_REP_REGION"/>
    <property type="match status" value="2"/>
</dbReference>
<dbReference type="InterPro" id="IPR002110">
    <property type="entry name" value="Ankyrin_rpt"/>
</dbReference>
<dbReference type="InterPro" id="IPR036770">
    <property type="entry name" value="Ankyrin_rpt-contain_sf"/>
</dbReference>
<keyword evidence="2 3" id="KW-0040">ANK repeat</keyword>
<evidence type="ECO:0000256" key="2">
    <source>
        <dbReference type="ARBA" id="ARBA00023043"/>
    </source>
</evidence>